<name>A0A4S1DSS8_9FLAO</name>
<dbReference type="RefSeq" id="WP_135878490.1">
    <property type="nucleotide sequence ID" value="NZ_SRSO01000030.1"/>
</dbReference>
<evidence type="ECO:0000313" key="7">
    <source>
        <dbReference type="EMBL" id="TGV00969.1"/>
    </source>
</evidence>
<accession>A0A4S1DSS8</accession>
<dbReference type="Gene3D" id="2.60.120.260">
    <property type="entry name" value="Galactose-binding domain-like"/>
    <property type="match status" value="1"/>
</dbReference>
<dbReference type="EC" id="3.2.1.51" evidence="2"/>
<reference evidence="7 8" key="1">
    <citation type="submission" date="2019-04" db="EMBL/GenBank/DDBJ databases">
        <authorList>
            <person name="Liu A."/>
        </authorList>
    </citation>
    <scope>NUCLEOTIDE SEQUENCE [LARGE SCALE GENOMIC DNA]</scope>
    <source>
        <strain evidence="7 8">RZ03</strain>
    </source>
</reference>
<keyword evidence="8" id="KW-1185">Reference proteome</keyword>
<dbReference type="SUPFAM" id="SSF49785">
    <property type="entry name" value="Galactose-binding domain-like"/>
    <property type="match status" value="1"/>
</dbReference>
<feature type="domain" description="Glycoside hydrolase family 29 N-terminal" evidence="6">
    <location>
        <begin position="32"/>
        <end position="328"/>
    </location>
</feature>
<keyword evidence="4" id="KW-0378">Hydrolase</keyword>
<dbReference type="Proteomes" id="UP000307602">
    <property type="component" value="Unassembled WGS sequence"/>
</dbReference>
<dbReference type="PANTHER" id="PTHR10030">
    <property type="entry name" value="ALPHA-L-FUCOSIDASE"/>
    <property type="match status" value="1"/>
</dbReference>
<dbReference type="InterPro" id="IPR057739">
    <property type="entry name" value="Glyco_hydro_29_N"/>
</dbReference>
<dbReference type="EMBL" id="SRSO01000030">
    <property type="protein sequence ID" value="TGV00969.1"/>
    <property type="molecule type" value="Genomic_DNA"/>
</dbReference>
<evidence type="ECO:0000259" key="6">
    <source>
        <dbReference type="Pfam" id="PF01120"/>
    </source>
</evidence>
<keyword evidence="3" id="KW-0732">Signal</keyword>
<dbReference type="AlphaFoldDB" id="A0A4S1DSS8"/>
<dbReference type="Pfam" id="PF01120">
    <property type="entry name" value="Alpha_L_fucos"/>
    <property type="match status" value="1"/>
</dbReference>
<keyword evidence="5" id="KW-0326">Glycosidase</keyword>
<evidence type="ECO:0000256" key="1">
    <source>
        <dbReference type="ARBA" id="ARBA00007951"/>
    </source>
</evidence>
<evidence type="ECO:0000256" key="3">
    <source>
        <dbReference type="ARBA" id="ARBA00022729"/>
    </source>
</evidence>
<evidence type="ECO:0000256" key="5">
    <source>
        <dbReference type="ARBA" id="ARBA00023295"/>
    </source>
</evidence>
<dbReference type="InterPro" id="IPR000933">
    <property type="entry name" value="Glyco_hydro_29"/>
</dbReference>
<dbReference type="Gene3D" id="3.20.20.80">
    <property type="entry name" value="Glycosidases"/>
    <property type="match status" value="1"/>
</dbReference>
<sequence>MKNNKIKHRTINIVTVLVLFVSLMQCKKSQSTSIKEEVSDSKKTLYQLQSEFIDQRFGMFICYNIMSYGAYWGEANYPITSFNPQKLDCNQWADAAISAGMKYGLLTTKHHEGFCLWDSKYTEYDVASTAYKKDIVKQYVDAFRERNLGIGLYYSIWDSTHNVVKDSIDDTKLQFIKGQLTELLTNYGKIDYFVIDGWFWRMGHNEVPYHEIRDLIRELQPECLITDHTHLQAPYHMEIPYFEGPLGAYPPEDNTMATTLGHCSLKGNGWFWNEETPNGMKPNDGVDVVVEKLKTCEIRYCNFMLNCMPNRDGLLDTIYINMLSEIGKKWQADTTRKALPNDKVQVAVSVPIKSVEASSGIADYLIDSRQVEGGNFNVWESDSKYPQNIVMDLGEVQKDLDVLVIVQNHRSIPPPQIALAEGNVTKCKLYASVDNINYEEVAFQTWKPDANYRAMGFKKSVARYLKLEILEANGASAIINELEVGKTSY</sequence>
<organism evidence="7 8">
    <name type="scientific">Flavivirga rizhaonensis</name>
    <dbReference type="NCBI Taxonomy" id="2559571"/>
    <lineage>
        <taxon>Bacteria</taxon>
        <taxon>Pseudomonadati</taxon>
        <taxon>Bacteroidota</taxon>
        <taxon>Flavobacteriia</taxon>
        <taxon>Flavobacteriales</taxon>
        <taxon>Flavobacteriaceae</taxon>
        <taxon>Flavivirga</taxon>
    </lineage>
</organism>
<comment type="similarity">
    <text evidence="1">Belongs to the glycosyl hydrolase 29 family.</text>
</comment>
<evidence type="ECO:0000256" key="2">
    <source>
        <dbReference type="ARBA" id="ARBA00012662"/>
    </source>
</evidence>
<dbReference type="PANTHER" id="PTHR10030:SF37">
    <property type="entry name" value="ALPHA-L-FUCOSIDASE-RELATED"/>
    <property type="match status" value="1"/>
</dbReference>
<dbReference type="OrthoDB" id="1389336at2"/>
<dbReference type="SUPFAM" id="SSF51445">
    <property type="entry name" value="(Trans)glycosidases"/>
    <property type="match status" value="1"/>
</dbReference>
<proteinExistence type="inferred from homology"/>
<gene>
    <name evidence="7" type="ORF">EM932_17440</name>
</gene>
<evidence type="ECO:0000256" key="4">
    <source>
        <dbReference type="ARBA" id="ARBA00022801"/>
    </source>
</evidence>
<dbReference type="InterPro" id="IPR008979">
    <property type="entry name" value="Galactose-bd-like_sf"/>
</dbReference>
<dbReference type="GO" id="GO:0006004">
    <property type="term" value="P:fucose metabolic process"/>
    <property type="evidence" value="ECO:0007669"/>
    <property type="project" value="TreeGrafter"/>
</dbReference>
<comment type="caution">
    <text evidence="7">The sequence shown here is derived from an EMBL/GenBank/DDBJ whole genome shotgun (WGS) entry which is preliminary data.</text>
</comment>
<dbReference type="GO" id="GO:0016139">
    <property type="term" value="P:glycoside catabolic process"/>
    <property type="evidence" value="ECO:0007669"/>
    <property type="project" value="TreeGrafter"/>
</dbReference>
<evidence type="ECO:0000313" key="8">
    <source>
        <dbReference type="Proteomes" id="UP000307602"/>
    </source>
</evidence>
<protein>
    <recommendedName>
        <fullName evidence="2">alpha-L-fucosidase</fullName>
        <ecNumber evidence="2">3.2.1.51</ecNumber>
    </recommendedName>
</protein>
<dbReference type="GO" id="GO:0004560">
    <property type="term" value="F:alpha-L-fucosidase activity"/>
    <property type="evidence" value="ECO:0007669"/>
    <property type="project" value="InterPro"/>
</dbReference>
<dbReference type="SMART" id="SM00812">
    <property type="entry name" value="Alpha_L_fucos"/>
    <property type="match status" value="1"/>
</dbReference>
<dbReference type="InterPro" id="IPR017853">
    <property type="entry name" value="GH"/>
</dbReference>
<dbReference type="GO" id="GO:0005764">
    <property type="term" value="C:lysosome"/>
    <property type="evidence" value="ECO:0007669"/>
    <property type="project" value="TreeGrafter"/>
</dbReference>